<dbReference type="OrthoDB" id="7375466at2"/>
<evidence type="ECO:0000256" key="1">
    <source>
        <dbReference type="ARBA" id="ARBA00004651"/>
    </source>
</evidence>
<accession>A0A1G6H122</accession>
<evidence type="ECO:0000256" key="3">
    <source>
        <dbReference type="ARBA" id="ARBA00022692"/>
    </source>
</evidence>
<evidence type="ECO:0000256" key="7">
    <source>
        <dbReference type="SAM" id="Phobius"/>
    </source>
</evidence>
<keyword evidence="3 7" id="KW-0812">Transmembrane</keyword>
<dbReference type="PANTHER" id="PTHR42718:SF9">
    <property type="entry name" value="MAJOR FACILITATOR SUPERFAMILY MULTIDRUG TRANSPORTER MFSC"/>
    <property type="match status" value="1"/>
</dbReference>
<dbReference type="AlphaFoldDB" id="A0A1G6H122"/>
<reference evidence="9 10" key="1">
    <citation type="submission" date="2016-06" db="EMBL/GenBank/DDBJ databases">
        <authorList>
            <person name="Olsen C.W."/>
            <person name="Carey S."/>
            <person name="Hinshaw L."/>
            <person name="Karasin A.I."/>
        </authorList>
    </citation>
    <scope>NUCLEOTIDE SEQUENCE [LARGE SCALE GENOMIC DNA]</scope>
    <source>
        <strain evidence="9 10">LZ-22</strain>
    </source>
</reference>
<evidence type="ECO:0000259" key="8">
    <source>
        <dbReference type="PROSITE" id="PS50850"/>
    </source>
</evidence>
<evidence type="ECO:0000256" key="2">
    <source>
        <dbReference type="ARBA" id="ARBA00022448"/>
    </source>
</evidence>
<gene>
    <name evidence="9" type="ORF">GA0111570_10622</name>
</gene>
<feature type="transmembrane region" description="Helical" evidence="7">
    <location>
        <begin position="214"/>
        <end position="232"/>
    </location>
</feature>
<dbReference type="GO" id="GO:0005886">
    <property type="term" value="C:plasma membrane"/>
    <property type="evidence" value="ECO:0007669"/>
    <property type="project" value="UniProtKB-SubCell"/>
</dbReference>
<feature type="transmembrane region" description="Helical" evidence="7">
    <location>
        <begin position="60"/>
        <end position="80"/>
    </location>
</feature>
<feature type="transmembrane region" description="Helical" evidence="7">
    <location>
        <begin position="374"/>
        <end position="397"/>
    </location>
</feature>
<feature type="transmembrane region" description="Helical" evidence="7">
    <location>
        <begin position="92"/>
        <end position="110"/>
    </location>
</feature>
<dbReference type="RefSeq" id="WP_092610314.1">
    <property type="nucleotide sequence ID" value="NZ_FMYF01000006.1"/>
</dbReference>
<evidence type="ECO:0000256" key="4">
    <source>
        <dbReference type="ARBA" id="ARBA00022989"/>
    </source>
</evidence>
<dbReference type="InterPro" id="IPR036259">
    <property type="entry name" value="MFS_trans_sf"/>
</dbReference>
<proteinExistence type="predicted"/>
<feature type="domain" description="Major facilitator superfamily (MFS) profile" evidence="8">
    <location>
        <begin position="25"/>
        <end position="518"/>
    </location>
</feature>
<feature type="transmembrane region" description="Helical" evidence="7">
    <location>
        <begin position="418"/>
        <end position="439"/>
    </location>
</feature>
<dbReference type="PROSITE" id="PS50850">
    <property type="entry name" value="MFS"/>
    <property type="match status" value="1"/>
</dbReference>
<name>A0A1G6H122_9ACTN</name>
<keyword evidence="4 7" id="KW-1133">Transmembrane helix</keyword>
<evidence type="ECO:0000313" key="10">
    <source>
        <dbReference type="Proteomes" id="UP000199086"/>
    </source>
</evidence>
<dbReference type="InterPro" id="IPR011701">
    <property type="entry name" value="MFS"/>
</dbReference>
<feature type="transmembrane region" description="Helical" evidence="7">
    <location>
        <begin position="282"/>
        <end position="302"/>
    </location>
</feature>
<organism evidence="9 10">
    <name type="scientific">Raineyella antarctica</name>
    <dbReference type="NCBI Taxonomy" id="1577474"/>
    <lineage>
        <taxon>Bacteria</taxon>
        <taxon>Bacillati</taxon>
        <taxon>Actinomycetota</taxon>
        <taxon>Actinomycetes</taxon>
        <taxon>Propionibacteriales</taxon>
        <taxon>Propionibacteriaceae</taxon>
        <taxon>Raineyella</taxon>
    </lineage>
</organism>
<feature type="transmembrane region" description="Helical" evidence="7">
    <location>
        <begin position="345"/>
        <end position="362"/>
    </location>
</feature>
<keyword evidence="10" id="KW-1185">Reference proteome</keyword>
<comment type="subcellular location">
    <subcellularLocation>
        <location evidence="1">Cell membrane</location>
        <topology evidence="1">Multi-pass membrane protein</topology>
    </subcellularLocation>
</comment>
<dbReference type="Proteomes" id="UP000199086">
    <property type="component" value="Unassembled WGS sequence"/>
</dbReference>
<feature type="transmembrane region" description="Helical" evidence="7">
    <location>
        <begin position="244"/>
        <end position="261"/>
    </location>
</feature>
<feature type="region of interest" description="Disordered" evidence="6">
    <location>
        <begin position="524"/>
        <end position="564"/>
    </location>
</feature>
<dbReference type="Gene3D" id="1.20.1250.20">
    <property type="entry name" value="MFS general substrate transporter like domains"/>
    <property type="match status" value="1"/>
</dbReference>
<dbReference type="GO" id="GO:0022857">
    <property type="term" value="F:transmembrane transporter activity"/>
    <property type="evidence" value="ECO:0007669"/>
    <property type="project" value="InterPro"/>
</dbReference>
<sequence>MTNTSTPTSPGRLSATTAPVVGYSGTLIAACSAVFVSQAISALPASLNGLFQSSLNISGLQLTWITAAFMVSVVVFEFSFGVLGDMFGRKKLVIAGALLAIVGSIVSALAPSVEVLWLGAAINGLGAGAMFPGSLSLVAAITHSPEQRAKAVAMWAGSLSLAAAFGPMAGGIISSGGNWRLSYWFLAGLAAVALLLTGLLAVESSAPEGRKLDVPGQITFALGLLLVLYGVIQGAEEGWGSPRILGAFVIGAALLAAFLVIESKVESPILHLDLFRNRPFAVTALVSIIGMFTFLGVGYGMSMWLGPVQHQPPIMIALFFLVVQAPTFVLVPVLSRLLGVINPSWLLAAGWLLMGVGAFLLSRLDVTNTSFGPFVVPALFVGLGFALALNSMTAVALNNVPMHLVGMGSATINMIRDLGFALGPAIVGSVALSTAARTFGQNLSGAGLSPQDQGAAEAINGIAGPLAVNGLPQGAPGSGAAGVALQALGDGFSRGLLVAAAAALLAAILTVVLMAGAGGKDPEPEALFDPLHPDVDSEPVVELPIPVHPHQPGFEGGRPHDERS</sequence>
<feature type="transmembrane region" description="Helical" evidence="7">
    <location>
        <begin position="20"/>
        <end position="40"/>
    </location>
</feature>
<dbReference type="Pfam" id="PF07690">
    <property type="entry name" value="MFS_1"/>
    <property type="match status" value="1"/>
</dbReference>
<feature type="transmembrane region" description="Helical" evidence="7">
    <location>
        <begin position="181"/>
        <end position="202"/>
    </location>
</feature>
<protein>
    <submittedName>
        <fullName evidence="9">Major Facilitator Superfamily protein</fullName>
    </submittedName>
</protein>
<dbReference type="PANTHER" id="PTHR42718">
    <property type="entry name" value="MAJOR FACILITATOR SUPERFAMILY MULTIDRUG TRANSPORTER MFSC"/>
    <property type="match status" value="1"/>
</dbReference>
<feature type="transmembrane region" description="Helical" evidence="7">
    <location>
        <begin position="116"/>
        <end position="140"/>
    </location>
</feature>
<keyword evidence="2" id="KW-0813">Transport</keyword>
<dbReference type="EMBL" id="FMYF01000006">
    <property type="protein sequence ID" value="SDB87959.1"/>
    <property type="molecule type" value="Genomic_DNA"/>
</dbReference>
<feature type="transmembrane region" description="Helical" evidence="7">
    <location>
        <begin position="314"/>
        <end position="333"/>
    </location>
</feature>
<feature type="transmembrane region" description="Helical" evidence="7">
    <location>
        <begin position="496"/>
        <end position="517"/>
    </location>
</feature>
<feature type="transmembrane region" description="Helical" evidence="7">
    <location>
        <begin position="152"/>
        <end position="175"/>
    </location>
</feature>
<evidence type="ECO:0000313" key="9">
    <source>
        <dbReference type="EMBL" id="SDB87959.1"/>
    </source>
</evidence>
<evidence type="ECO:0000256" key="6">
    <source>
        <dbReference type="SAM" id="MobiDB-lite"/>
    </source>
</evidence>
<dbReference type="STRING" id="1577474.GA0111570_10622"/>
<dbReference type="SUPFAM" id="SSF103473">
    <property type="entry name" value="MFS general substrate transporter"/>
    <property type="match status" value="1"/>
</dbReference>
<keyword evidence="5 7" id="KW-0472">Membrane</keyword>
<evidence type="ECO:0000256" key="5">
    <source>
        <dbReference type="ARBA" id="ARBA00023136"/>
    </source>
</evidence>
<dbReference type="InterPro" id="IPR020846">
    <property type="entry name" value="MFS_dom"/>
</dbReference>